<gene>
    <name evidence="2" type="ORF">Tco_0727661</name>
</gene>
<reference evidence="2" key="1">
    <citation type="journal article" date="2022" name="Int. J. Mol. Sci.">
        <title>Draft Genome of Tanacetum Coccineum: Genomic Comparison of Closely Related Tanacetum-Family Plants.</title>
        <authorList>
            <person name="Yamashiro T."/>
            <person name="Shiraishi A."/>
            <person name="Nakayama K."/>
            <person name="Satake H."/>
        </authorList>
    </citation>
    <scope>NUCLEOTIDE SEQUENCE</scope>
</reference>
<reference evidence="2" key="2">
    <citation type="submission" date="2022-01" db="EMBL/GenBank/DDBJ databases">
        <authorList>
            <person name="Yamashiro T."/>
            <person name="Shiraishi A."/>
            <person name="Satake H."/>
            <person name="Nakayama K."/>
        </authorList>
    </citation>
    <scope>NUCLEOTIDE SEQUENCE</scope>
</reference>
<keyword evidence="3" id="KW-1185">Reference proteome</keyword>
<comment type="caution">
    <text evidence="2">The sequence shown here is derived from an EMBL/GenBank/DDBJ whole genome shotgun (WGS) entry which is preliminary data.</text>
</comment>
<evidence type="ECO:0000313" key="2">
    <source>
        <dbReference type="EMBL" id="GJS77780.1"/>
    </source>
</evidence>
<feature type="compositionally biased region" description="Low complexity" evidence="1">
    <location>
        <begin position="142"/>
        <end position="156"/>
    </location>
</feature>
<sequence length="168" mass="18902">MADNRTMANVLTSNLLKGTEDAISVHRQCHNFELTATVNHLPNSTTRYFYNSLSSNDQDALDYAAWCIYLDKTPQDGLASIESKSKGFVTQESRANDSRQCVRRTKMKLVYYDDNLEKNKERNFVHAISIIDFSKNDPFSGSTTSHSDDPSLSSSPVKTSDNFVVKFA</sequence>
<evidence type="ECO:0000256" key="1">
    <source>
        <dbReference type="SAM" id="MobiDB-lite"/>
    </source>
</evidence>
<accession>A0ABQ4YJW9</accession>
<dbReference type="Proteomes" id="UP001151760">
    <property type="component" value="Unassembled WGS sequence"/>
</dbReference>
<name>A0ABQ4YJW9_9ASTR</name>
<protein>
    <submittedName>
        <fullName evidence="2">Uncharacterized protein</fullName>
    </submittedName>
</protein>
<organism evidence="2 3">
    <name type="scientific">Tanacetum coccineum</name>
    <dbReference type="NCBI Taxonomy" id="301880"/>
    <lineage>
        <taxon>Eukaryota</taxon>
        <taxon>Viridiplantae</taxon>
        <taxon>Streptophyta</taxon>
        <taxon>Embryophyta</taxon>
        <taxon>Tracheophyta</taxon>
        <taxon>Spermatophyta</taxon>
        <taxon>Magnoliopsida</taxon>
        <taxon>eudicotyledons</taxon>
        <taxon>Gunneridae</taxon>
        <taxon>Pentapetalae</taxon>
        <taxon>asterids</taxon>
        <taxon>campanulids</taxon>
        <taxon>Asterales</taxon>
        <taxon>Asteraceae</taxon>
        <taxon>Asteroideae</taxon>
        <taxon>Anthemideae</taxon>
        <taxon>Anthemidinae</taxon>
        <taxon>Tanacetum</taxon>
    </lineage>
</organism>
<feature type="region of interest" description="Disordered" evidence="1">
    <location>
        <begin position="141"/>
        <end position="161"/>
    </location>
</feature>
<dbReference type="EMBL" id="BQNB010010473">
    <property type="protein sequence ID" value="GJS77780.1"/>
    <property type="molecule type" value="Genomic_DNA"/>
</dbReference>
<proteinExistence type="predicted"/>
<evidence type="ECO:0000313" key="3">
    <source>
        <dbReference type="Proteomes" id="UP001151760"/>
    </source>
</evidence>